<dbReference type="Pfam" id="PF18766">
    <property type="entry name" value="SWI2_SNF2"/>
    <property type="match status" value="1"/>
</dbReference>
<dbReference type="PROSITE" id="PS51192">
    <property type="entry name" value="HELICASE_ATP_BIND_1"/>
    <property type="match status" value="1"/>
</dbReference>
<dbReference type="GO" id="GO:0003677">
    <property type="term" value="F:DNA binding"/>
    <property type="evidence" value="ECO:0007669"/>
    <property type="project" value="UniProtKB-KW"/>
</dbReference>
<dbReference type="Gene3D" id="3.40.50.300">
    <property type="entry name" value="P-loop containing nucleotide triphosphate hydrolases"/>
    <property type="match status" value="2"/>
</dbReference>
<dbReference type="InterPro" id="IPR007409">
    <property type="entry name" value="Restrct_endonuc_type1_HsdR_N"/>
</dbReference>
<accession>A0AA86ALX8</accession>
<evidence type="ECO:0000313" key="3">
    <source>
        <dbReference type="Proteomes" id="UP000019322"/>
    </source>
</evidence>
<dbReference type="RefSeq" id="WP_025344093.1">
    <property type="nucleotide sequence ID" value="NZ_CP007201.1"/>
</dbReference>
<keyword evidence="2" id="KW-0378">Hydrolase</keyword>
<dbReference type="SMART" id="SM00487">
    <property type="entry name" value="DEXDc"/>
    <property type="match status" value="1"/>
</dbReference>
<name>A0AA86ALX8_SULMK</name>
<evidence type="ECO:0000313" key="2">
    <source>
        <dbReference type="EMBL" id="AHJ12197.1"/>
    </source>
</evidence>
<feature type="domain" description="Helicase ATP-binding" evidence="1">
    <location>
        <begin position="286"/>
        <end position="489"/>
    </location>
</feature>
<dbReference type="InterPro" id="IPR027417">
    <property type="entry name" value="P-loop_NTPase"/>
</dbReference>
<dbReference type="GO" id="GO:0005524">
    <property type="term" value="F:ATP binding"/>
    <property type="evidence" value="ECO:0007669"/>
    <property type="project" value="UniProtKB-KW"/>
</dbReference>
<protein>
    <submittedName>
        <fullName evidence="2">Type I restriction-modification system, restriction subunit R</fullName>
        <ecNumber evidence="2">3.1.21.3</ecNumber>
    </submittedName>
</protein>
<dbReference type="Proteomes" id="UP000019322">
    <property type="component" value="Chromosome"/>
</dbReference>
<dbReference type="Gene3D" id="3.90.1570.50">
    <property type="match status" value="1"/>
</dbReference>
<dbReference type="PANTHER" id="PTHR42927">
    <property type="entry name" value="HELICASE SUPERFAMILY 1 AND 2 DOMAIN-CONTAINING PROTEIN"/>
    <property type="match status" value="1"/>
</dbReference>
<proteinExistence type="predicted"/>
<dbReference type="KEGG" id="smul:SMUL_0930"/>
<dbReference type="SUPFAM" id="SSF52540">
    <property type="entry name" value="P-loop containing nucleoside triphosphate hydrolases"/>
    <property type="match status" value="1"/>
</dbReference>
<gene>
    <name evidence="2" type="ORF">SMUL_0930</name>
</gene>
<sequence>MAHIKEKDVEEAIQNSLIKSEFTQSASSDFDRKSCINKVELFKFLEATQKKLLEEFKKFRPTNWEEKLIDMIDTNIKQKGLITILREGVEDYSLSSNLRLVYFKPNNTKNDETVKLYNANIFSITRQLYFEDGAKTSIDLVLFLNGFPIVVIELKNKYTGQDTEDAKKQFRLDRSYRSKLSEFNTRTLIYFAVDNDEVSMTTELKGKDTYFLPFNKGIGQGAGNPTIEDKFKTHYLWEEILLQDSLLDIFRNFYFIQVDEKDPKKKIAIFPRYHQLDVVKKVECKVKEEKAGHKYLIQHSAGSGKTNSISWLAHRLSKLHDEQDNLIFDSIIVITDRKVLDKQLQDAIYQLDKTKGLVVKIDKNKNSNDLALALQNKSKIIITTIQKFSYAYKKIENLEKNKYAIIIDEAHSSTSGENINYLKLALSGKNLDEAKAFDAKFESTSEDDVNKILEAITDTRHLSFFAFTATPKDKTMQIFGRVKEDGKPHEFHLYSMQQAIEEKFILDPLKNYMVSDTYFKVGKKIKDNPIFEKRGANKAIGAFINLNEYNIKQKVEVIVEDFMANRSLWLKNQAKAMIVTSSRLHALKYKLAMDAYLATHYPYVKSLIAFSGELKVDEVKYTEESVNAIKESELVKVFDSMENIKFLIVADKYQTGFDQPKLCAMYVDKMLNGVTAVQTLSRVNRVAKGKDNTFVLDFVNSVETIKDSFARYYTTSNIEEMTDPNIVFEFYHKIDEFHICYEEEVKGYCKLYLKEDRSPTDNAKMDNFINFGIDRFNKLDDDTKKDEFKTYVIKFFRAYNFLIQIYPIKKTSLYEMYIYLGGLIRKFPKDTINKVELEGLLSLDFYKLKRMNGDEINGEDISLHKGEEKELKGFSEGGSRSKEKEEVDLNSLIQRINDLFGLDLSDEDRLAFYDQPLEAHKKNEDLKDIAQVNSYDEFEEQFKKGYFLKMMLDKKSTNEVLFQKIFTDSSFKSYLMENMSKELYRHFNA</sequence>
<dbReference type="InterPro" id="IPR014001">
    <property type="entry name" value="Helicase_ATP-bd"/>
</dbReference>
<dbReference type="GO" id="GO:0009035">
    <property type="term" value="F:type I site-specific deoxyribonuclease activity"/>
    <property type="evidence" value="ECO:0007669"/>
    <property type="project" value="UniProtKB-EC"/>
</dbReference>
<reference evidence="2 3" key="1">
    <citation type="journal article" date="2014" name="Environ. Microbiol.">
        <title>Insights into organohalide respiration and the versatile catabolism of Sulfurospirillum multivorans gained from comparative genomics and physiological studies.</title>
        <authorList>
            <person name="Goris T."/>
            <person name="Schubert T."/>
            <person name="Gadkari J."/>
            <person name="Wubet T."/>
            <person name="Tarkka M."/>
            <person name="Buscot F."/>
            <person name="Adrian L."/>
            <person name="Diekert G."/>
        </authorList>
    </citation>
    <scope>NUCLEOTIDE SEQUENCE [LARGE SCALE GENOMIC DNA]</scope>
    <source>
        <strain evidence="3">DM 12446 / JCM 15788 / NBRC 109480</strain>
    </source>
</reference>
<dbReference type="Pfam" id="PF04313">
    <property type="entry name" value="HSDR_N"/>
    <property type="match status" value="1"/>
</dbReference>
<evidence type="ECO:0000259" key="1">
    <source>
        <dbReference type="PROSITE" id="PS51192"/>
    </source>
</evidence>
<dbReference type="EC" id="3.1.21.3" evidence="2"/>
<organism evidence="2 3">
    <name type="scientific">Sulfurospirillum multivorans (strain DM 12446 / JCM 15788 / NBRC 109480)</name>
    <dbReference type="NCBI Taxonomy" id="1150621"/>
    <lineage>
        <taxon>Bacteria</taxon>
        <taxon>Pseudomonadati</taxon>
        <taxon>Campylobacterota</taxon>
        <taxon>Epsilonproteobacteria</taxon>
        <taxon>Campylobacterales</taxon>
        <taxon>Sulfurospirillaceae</taxon>
        <taxon>Sulfurospirillum</taxon>
    </lineage>
</organism>
<dbReference type="InterPro" id="IPR055180">
    <property type="entry name" value="HsdR_RecA-like_helicase_dom_2"/>
</dbReference>
<dbReference type="AlphaFoldDB" id="A0AA86ALX8"/>
<dbReference type="Pfam" id="PF22679">
    <property type="entry name" value="T1R_D3-like"/>
    <property type="match status" value="1"/>
</dbReference>
<dbReference type="GO" id="GO:0009307">
    <property type="term" value="P:DNA restriction-modification system"/>
    <property type="evidence" value="ECO:0007669"/>
    <property type="project" value="UniProtKB-KW"/>
</dbReference>
<dbReference type="PANTHER" id="PTHR42927:SF1">
    <property type="entry name" value="HELICASE SUPERFAMILY 1 AND 2 DOMAIN-CONTAINING PROTEIN"/>
    <property type="match status" value="1"/>
</dbReference>
<dbReference type="EMBL" id="CP007201">
    <property type="protein sequence ID" value="AHJ12197.1"/>
    <property type="molecule type" value="Genomic_DNA"/>
</dbReference>
<dbReference type="REBASE" id="79008">
    <property type="entry name" value="Smu12446ORF933P"/>
</dbReference>
<dbReference type="InterPro" id="IPR040980">
    <property type="entry name" value="SWI2_SNF2"/>
</dbReference>